<feature type="region of interest" description="Disordered" evidence="1">
    <location>
        <begin position="82"/>
        <end position="102"/>
    </location>
</feature>
<dbReference type="SUPFAM" id="SSF57938">
    <property type="entry name" value="DnaJ/Hsp40 cysteine-rich domain"/>
    <property type="match status" value="1"/>
</dbReference>
<proteinExistence type="predicted"/>
<keyword evidence="3" id="KW-1185">Reference proteome</keyword>
<feature type="region of interest" description="Disordered" evidence="1">
    <location>
        <begin position="208"/>
        <end position="228"/>
    </location>
</feature>
<dbReference type="Proteomes" id="UP001301350">
    <property type="component" value="Unassembled WGS sequence"/>
</dbReference>
<reference evidence="2 3" key="1">
    <citation type="submission" date="2022-07" db="EMBL/GenBank/DDBJ databases">
        <title>Genome-wide signatures of adaptation to extreme environments.</title>
        <authorList>
            <person name="Cho C.H."/>
            <person name="Yoon H.S."/>
        </authorList>
    </citation>
    <scope>NUCLEOTIDE SEQUENCE [LARGE SCALE GENOMIC DNA]</scope>
    <source>
        <strain evidence="2 3">DBV 063 E5</strain>
    </source>
</reference>
<accession>A0AAV9IRG1</accession>
<dbReference type="InterPro" id="IPR036410">
    <property type="entry name" value="HSP_DnaJ_Cys-rich_dom_sf"/>
</dbReference>
<sequence length="228" mass="24683">MLQRVVVTRFTSRIHVASATAARNNTDDMQATRSSCLFVPNFTGHAPSAVLRGTTLGPWRLTPGTCTTTRRARTAPRLRAAVTKPESLGGNEGSTERHPKRVSSGLRFNSKFLAALDAVELPDSIPTLADIMAVDPGTRDCEQCGGTGQAPCACCEGRGMITVEMLGDVSAAQCAVCRGRRVAPCTRCKPHVYSVLKEPLRARVRLQPLQQQQQQQQQRRDTAEAQGV</sequence>
<evidence type="ECO:0000313" key="3">
    <source>
        <dbReference type="Proteomes" id="UP001301350"/>
    </source>
</evidence>
<feature type="compositionally biased region" description="Basic and acidic residues" evidence="1">
    <location>
        <begin position="218"/>
        <end position="228"/>
    </location>
</feature>
<gene>
    <name evidence="2" type="ORF">CDCA_CDCA03G0967</name>
</gene>
<comment type="caution">
    <text evidence="2">The sequence shown here is derived from an EMBL/GenBank/DDBJ whole genome shotgun (WGS) entry which is preliminary data.</text>
</comment>
<dbReference type="AlphaFoldDB" id="A0AAV9IRG1"/>
<dbReference type="EMBL" id="JANCYW010000003">
    <property type="protein sequence ID" value="KAK4534942.1"/>
    <property type="molecule type" value="Genomic_DNA"/>
</dbReference>
<evidence type="ECO:0000256" key="1">
    <source>
        <dbReference type="SAM" id="MobiDB-lite"/>
    </source>
</evidence>
<protein>
    <submittedName>
        <fullName evidence="2">Uncharacterized protein</fullName>
    </submittedName>
</protein>
<evidence type="ECO:0000313" key="2">
    <source>
        <dbReference type="EMBL" id="KAK4534942.1"/>
    </source>
</evidence>
<name>A0AAV9IRG1_CYACA</name>
<organism evidence="2 3">
    <name type="scientific">Cyanidium caldarium</name>
    <name type="common">Red alga</name>
    <dbReference type="NCBI Taxonomy" id="2771"/>
    <lineage>
        <taxon>Eukaryota</taxon>
        <taxon>Rhodophyta</taxon>
        <taxon>Bangiophyceae</taxon>
        <taxon>Cyanidiales</taxon>
        <taxon>Cyanidiaceae</taxon>
        <taxon>Cyanidium</taxon>
    </lineage>
</organism>